<dbReference type="SUPFAM" id="SSF81321">
    <property type="entry name" value="Family A G protein-coupled receptor-like"/>
    <property type="match status" value="1"/>
</dbReference>
<evidence type="ECO:0000313" key="14">
    <source>
        <dbReference type="RefSeq" id="XP_070414539.1"/>
    </source>
</evidence>
<evidence type="ECO:0000256" key="7">
    <source>
        <dbReference type="ARBA" id="ARBA00023040"/>
    </source>
</evidence>
<evidence type="ECO:0000256" key="2">
    <source>
        <dbReference type="ARBA" id="ARBA00010663"/>
    </source>
</evidence>
<keyword evidence="7 11" id="KW-0297">G-protein coupled receptor</keyword>
<evidence type="ECO:0000256" key="1">
    <source>
        <dbReference type="ARBA" id="ARBA00004651"/>
    </source>
</evidence>
<keyword evidence="3 11" id="KW-1003">Cell membrane</keyword>
<sequence>MRMTFGDLILRLLFLVQTGIGVLGNTFLLSTYASASCTGHALRPTHLILTNMAVANFLVLLFKGIPQMIFIWGVTHILGNTECKLVYYIHRMARGPSLCTTCLLSTFQALTISRRTGGWVGLKDRAWKNVSSSCFLCWISNLLINIFIPRHLEALQHIPNSTKIRDYGLCSSKNPEISSAAKYTILMTFPDVVFMGLLIGASVHMVLLLRRHHQRMRHIHRLRNSHRFSPEAKAIQTILLLASTFALFYFTNSILTIYHTVFFKSHLWLQHTTTFLAACYPTLSPLILLLRDPPKHQDSALKWGENPKLLVAHSQQFLFSSEKQGYMSRTWQTYTQETDDEKICMILT</sequence>
<feature type="domain" description="G-protein coupled receptors family 1 profile" evidence="12">
    <location>
        <begin position="24"/>
        <end position="288"/>
    </location>
</feature>
<feature type="transmembrane region" description="Helical" evidence="11">
    <location>
        <begin position="130"/>
        <end position="148"/>
    </location>
</feature>
<dbReference type="Gene3D" id="1.20.1070.10">
    <property type="entry name" value="Rhodopsin 7-helix transmembrane proteins"/>
    <property type="match status" value="1"/>
</dbReference>
<keyword evidence="4 11" id="KW-0589">Pheromone response</keyword>
<organism evidence="13 14">
    <name type="scientific">Equus przewalskii</name>
    <name type="common">Przewalski's horse</name>
    <name type="synonym">Equus caballus przewalskii</name>
    <dbReference type="NCBI Taxonomy" id="9798"/>
    <lineage>
        <taxon>Eukaryota</taxon>
        <taxon>Metazoa</taxon>
        <taxon>Chordata</taxon>
        <taxon>Craniata</taxon>
        <taxon>Vertebrata</taxon>
        <taxon>Euteleostomi</taxon>
        <taxon>Mammalia</taxon>
        <taxon>Eutheria</taxon>
        <taxon>Laurasiatheria</taxon>
        <taxon>Perissodactyla</taxon>
        <taxon>Equidae</taxon>
        <taxon>Equus</taxon>
    </lineage>
</organism>
<dbReference type="Proteomes" id="UP001652662">
    <property type="component" value="Chromosome 9"/>
</dbReference>
<gene>
    <name evidence="14 15" type="primary">LOC139073546</name>
</gene>
<feature type="transmembrane region" description="Helical" evidence="11">
    <location>
        <begin position="237"/>
        <end position="261"/>
    </location>
</feature>
<evidence type="ECO:0000259" key="12">
    <source>
        <dbReference type="PROSITE" id="PS50262"/>
    </source>
</evidence>
<keyword evidence="9 11" id="KW-0675">Receptor</keyword>
<name>A0ABM4JF37_EQUPR</name>
<feature type="transmembrane region" description="Helical" evidence="11">
    <location>
        <begin position="45"/>
        <end position="62"/>
    </location>
</feature>
<keyword evidence="6 11" id="KW-1133">Transmembrane helix</keyword>
<feature type="transmembrane region" description="Helical" evidence="11">
    <location>
        <begin position="267"/>
        <end position="290"/>
    </location>
</feature>
<comment type="similarity">
    <text evidence="2 11">Belongs to the G-protein coupled receptor 1 family.</text>
</comment>
<evidence type="ECO:0000256" key="9">
    <source>
        <dbReference type="ARBA" id="ARBA00023170"/>
    </source>
</evidence>
<keyword evidence="10 11" id="KW-0807">Transducer</keyword>
<comment type="subcellular location">
    <subcellularLocation>
        <location evidence="1 11">Cell membrane</location>
        <topology evidence="1 11">Multi-pass membrane protein</topology>
    </subcellularLocation>
</comment>
<evidence type="ECO:0000256" key="6">
    <source>
        <dbReference type="ARBA" id="ARBA00022989"/>
    </source>
</evidence>
<protein>
    <recommendedName>
        <fullName evidence="11">Vomeronasal type-1 receptor</fullName>
    </recommendedName>
</protein>
<keyword evidence="5 11" id="KW-0812">Transmembrane</keyword>
<evidence type="ECO:0000256" key="8">
    <source>
        <dbReference type="ARBA" id="ARBA00023136"/>
    </source>
</evidence>
<evidence type="ECO:0000313" key="15">
    <source>
        <dbReference type="RefSeq" id="XP_070414540.1"/>
    </source>
</evidence>
<reference evidence="14 15" key="1">
    <citation type="submission" date="2025-05" db="UniProtKB">
        <authorList>
            <consortium name="RefSeq"/>
        </authorList>
    </citation>
    <scope>IDENTIFICATION</scope>
    <source>
        <tissue evidence="14 15">Blood</tissue>
    </source>
</reference>
<evidence type="ECO:0000256" key="5">
    <source>
        <dbReference type="ARBA" id="ARBA00022692"/>
    </source>
</evidence>
<dbReference type="RefSeq" id="XP_070414540.1">
    <property type="nucleotide sequence ID" value="XM_070558439.1"/>
</dbReference>
<evidence type="ECO:0000313" key="13">
    <source>
        <dbReference type="Proteomes" id="UP001652662"/>
    </source>
</evidence>
<accession>A0ABM4JF37</accession>
<dbReference type="Pfam" id="PF03402">
    <property type="entry name" value="V1R"/>
    <property type="match status" value="1"/>
</dbReference>
<evidence type="ECO:0000256" key="3">
    <source>
        <dbReference type="ARBA" id="ARBA00022475"/>
    </source>
</evidence>
<dbReference type="RefSeq" id="XP_070414539.1">
    <property type="nucleotide sequence ID" value="XM_070558438.1"/>
</dbReference>
<keyword evidence="8 11" id="KW-0472">Membrane</keyword>
<dbReference type="PANTHER" id="PTHR24062">
    <property type="entry name" value="VOMERONASAL TYPE-1 RECEPTOR"/>
    <property type="match status" value="1"/>
</dbReference>
<dbReference type="InterPro" id="IPR004072">
    <property type="entry name" value="Vmron_rcpt_1"/>
</dbReference>
<dbReference type="InterPro" id="IPR017452">
    <property type="entry name" value="GPCR_Rhodpsn_7TM"/>
</dbReference>
<evidence type="ECO:0000256" key="10">
    <source>
        <dbReference type="ARBA" id="ARBA00023224"/>
    </source>
</evidence>
<keyword evidence="13" id="KW-1185">Reference proteome</keyword>
<evidence type="ECO:0000256" key="11">
    <source>
        <dbReference type="RuleBase" id="RU364061"/>
    </source>
</evidence>
<proteinExistence type="inferred from homology"/>
<evidence type="ECO:0000256" key="4">
    <source>
        <dbReference type="ARBA" id="ARBA00022507"/>
    </source>
</evidence>
<dbReference type="PROSITE" id="PS50262">
    <property type="entry name" value="G_PROTEIN_RECEP_F1_2"/>
    <property type="match status" value="1"/>
</dbReference>
<dbReference type="GeneID" id="139073546"/>
<feature type="transmembrane region" description="Helical" evidence="11">
    <location>
        <begin position="192"/>
        <end position="209"/>
    </location>
</feature>